<feature type="compositionally biased region" description="Acidic residues" evidence="1">
    <location>
        <begin position="330"/>
        <end position="361"/>
    </location>
</feature>
<sequence>MAGGKSKSKASKKKTVAEATSSAPQPFPYLDGSFMEFGSEEELTRFITHFAKRRISPPRVLPELFPQQKGYHDLDDQLKKSGLWPFLPTRGDDIATYGGDDWILNNEAVVIQELGITNLICHSGTPTIHSAPPEKRLLLYILTRILRPRDSSHTSLSNEDLKAVHAIIHGTSINWAKYVMIHMADCASITTERSLPYAFLVMDLIVSADIHIAGPSTKMTKIWIIQDSTLRKKSGDQDGEGPSRAPAPAPAKASLQSIADTLNRLTITVDGMGQYLERMDSTLQRQHHDMRAFFRGINYVPPPFDTTFLGQNYEGEVEEDNSYAPSSSPDEADFEDAVDGDPMDVEDDKEDDDAEDKDADA</sequence>
<evidence type="ECO:0000313" key="2">
    <source>
        <dbReference type="EMBL" id="VFQ79629.1"/>
    </source>
</evidence>
<feature type="region of interest" description="Disordered" evidence="1">
    <location>
        <begin position="315"/>
        <end position="361"/>
    </location>
</feature>
<feature type="region of interest" description="Disordered" evidence="1">
    <location>
        <begin position="1"/>
        <end position="25"/>
    </location>
</feature>
<dbReference type="Proteomes" id="UP000595140">
    <property type="component" value="Unassembled WGS sequence"/>
</dbReference>
<evidence type="ECO:0000256" key="1">
    <source>
        <dbReference type="SAM" id="MobiDB-lite"/>
    </source>
</evidence>
<gene>
    <name evidence="2" type="ORF">CCAM_LOCUS21405</name>
</gene>
<feature type="region of interest" description="Disordered" evidence="1">
    <location>
        <begin position="233"/>
        <end position="252"/>
    </location>
</feature>
<dbReference type="EMBL" id="OOIL02002000">
    <property type="protein sequence ID" value="VFQ79629.1"/>
    <property type="molecule type" value="Genomic_DNA"/>
</dbReference>
<accession>A0A484LTX9</accession>
<keyword evidence="3" id="KW-1185">Reference proteome</keyword>
<protein>
    <submittedName>
        <fullName evidence="2">Uncharacterized protein</fullName>
    </submittedName>
</protein>
<dbReference type="AlphaFoldDB" id="A0A484LTX9"/>
<proteinExistence type="predicted"/>
<feature type="compositionally biased region" description="Basic residues" evidence="1">
    <location>
        <begin position="1"/>
        <end position="14"/>
    </location>
</feature>
<organism evidence="2 3">
    <name type="scientific">Cuscuta campestris</name>
    <dbReference type="NCBI Taxonomy" id="132261"/>
    <lineage>
        <taxon>Eukaryota</taxon>
        <taxon>Viridiplantae</taxon>
        <taxon>Streptophyta</taxon>
        <taxon>Embryophyta</taxon>
        <taxon>Tracheophyta</taxon>
        <taxon>Spermatophyta</taxon>
        <taxon>Magnoliopsida</taxon>
        <taxon>eudicotyledons</taxon>
        <taxon>Gunneridae</taxon>
        <taxon>Pentapetalae</taxon>
        <taxon>asterids</taxon>
        <taxon>lamiids</taxon>
        <taxon>Solanales</taxon>
        <taxon>Convolvulaceae</taxon>
        <taxon>Cuscuteae</taxon>
        <taxon>Cuscuta</taxon>
        <taxon>Cuscuta subgen. Grammica</taxon>
        <taxon>Cuscuta sect. Cleistogrammica</taxon>
    </lineage>
</organism>
<name>A0A484LTX9_9ASTE</name>
<reference evidence="2 3" key="1">
    <citation type="submission" date="2018-04" db="EMBL/GenBank/DDBJ databases">
        <authorList>
            <person name="Vogel A."/>
        </authorList>
    </citation>
    <scope>NUCLEOTIDE SEQUENCE [LARGE SCALE GENOMIC DNA]</scope>
</reference>
<evidence type="ECO:0000313" key="3">
    <source>
        <dbReference type="Proteomes" id="UP000595140"/>
    </source>
</evidence>